<dbReference type="Gene3D" id="3.90.850.10">
    <property type="entry name" value="Fumarylacetoacetase-like, C-terminal domain"/>
    <property type="match status" value="1"/>
</dbReference>
<dbReference type="NCBIfam" id="TIGR01266">
    <property type="entry name" value="fum_ac_acetase"/>
    <property type="match status" value="1"/>
</dbReference>
<keyword evidence="8" id="KW-0460">Magnesium</keyword>
<dbReference type="Proteomes" id="UP000774935">
    <property type="component" value="Unassembled WGS sequence"/>
</dbReference>
<dbReference type="SUPFAM" id="SSF63433">
    <property type="entry name" value="Fumarylacetoacetate hydrolase, FAH, N-terminal domain"/>
    <property type="match status" value="1"/>
</dbReference>
<evidence type="ECO:0000256" key="7">
    <source>
        <dbReference type="ARBA" id="ARBA00022837"/>
    </source>
</evidence>
<evidence type="ECO:0000256" key="4">
    <source>
        <dbReference type="ARBA" id="ARBA00012094"/>
    </source>
</evidence>
<comment type="caution">
    <text evidence="13">The sequence shown here is derived from an EMBL/GenBank/DDBJ whole genome shotgun (WGS) entry which is preliminary data.</text>
</comment>
<proteinExistence type="predicted"/>
<keyword evidence="14" id="KW-1185">Reference proteome</keyword>
<dbReference type="PANTHER" id="PTHR43069">
    <property type="entry name" value="FUMARYLACETOACETASE"/>
    <property type="match status" value="1"/>
</dbReference>
<dbReference type="SUPFAM" id="SSF56529">
    <property type="entry name" value="FAH"/>
    <property type="match status" value="1"/>
</dbReference>
<reference evidence="13 14" key="1">
    <citation type="submission" date="2021-07" db="EMBL/GenBank/DDBJ databases">
        <authorList>
            <person name="Kim M.K."/>
        </authorList>
    </citation>
    <scope>NUCLEOTIDE SEQUENCE [LARGE SCALE GENOMIC DNA]</scope>
    <source>
        <strain evidence="13 14">HLY7-15</strain>
    </source>
</reference>
<dbReference type="InterPro" id="IPR011234">
    <property type="entry name" value="Fumarylacetoacetase-like_C"/>
</dbReference>
<evidence type="ECO:0000256" key="1">
    <source>
        <dbReference type="ARBA" id="ARBA00001913"/>
    </source>
</evidence>
<keyword evidence="5" id="KW-0479">Metal-binding</keyword>
<dbReference type="Gene3D" id="2.30.30.230">
    <property type="entry name" value="Fumarylacetoacetase, N-terminal domain"/>
    <property type="match status" value="1"/>
</dbReference>
<dbReference type="Pfam" id="PF01557">
    <property type="entry name" value="FAA_hydrolase"/>
    <property type="match status" value="1"/>
</dbReference>
<keyword evidence="6 13" id="KW-0378">Hydrolase</keyword>
<dbReference type="RefSeq" id="WP_199109992.1">
    <property type="nucleotide sequence ID" value="NZ_JAHWXQ010000002.1"/>
</dbReference>
<keyword evidence="7" id="KW-0106">Calcium</keyword>
<evidence type="ECO:0000256" key="5">
    <source>
        <dbReference type="ARBA" id="ARBA00022723"/>
    </source>
</evidence>
<sequence length="423" mass="47462">MLKANDPSLHSWIEIAPNSDFPIQNLPFGIFETDDRDPRVGVAIGDYVFDLLAVARLNFFELIDIDPNVFHRPYLNDFIALGKPTWRAVRNRVSALLRNDNDEISGSSELIDKCLVKQSDVRMLMPVKVGNYTDFYSSIEHATNVGTMFRDPKNALLPNWKHIPIGYHGRASSIVLSGTDIRRPNGQTKAPDAELPTFGPTRLLDFELEVAFITGKETKLGDTITPNEADNYIFGLVLFNDWSARDMQTWEYVPLGPFLAKSFASSISPWVVTLDALEPFKVKGPVQDPKPLPYLEFTGNHNYDINLEVLIKPEGGQETSICHSNYKYMYWNMNQQLAHQSSNGCNLQIGDMYASGTISGHDKGSYGSMLELTWRGTQPIKLADGTERKFINDYDTVIMRGFGEKNGIRIGFGEVKGKVLPAL</sequence>
<dbReference type="Pfam" id="PF09298">
    <property type="entry name" value="FAA_hydrolase_N"/>
    <property type="match status" value="1"/>
</dbReference>
<keyword evidence="9" id="KW-0828">Tyrosine catabolism</keyword>
<comment type="cofactor">
    <cofactor evidence="2">
        <name>Mg(2+)</name>
        <dbReference type="ChEBI" id="CHEBI:18420"/>
    </cofactor>
</comment>
<evidence type="ECO:0000259" key="11">
    <source>
        <dbReference type="Pfam" id="PF01557"/>
    </source>
</evidence>
<dbReference type="InterPro" id="IPR036462">
    <property type="entry name" value="Fumarylacetoacetase_N_sf"/>
</dbReference>
<dbReference type="InterPro" id="IPR005959">
    <property type="entry name" value="Fumarylacetoacetase"/>
</dbReference>
<feature type="domain" description="Fumarylacetoacetase-like C-terminal" evidence="11">
    <location>
        <begin position="133"/>
        <end position="410"/>
    </location>
</feature>
<feature type="domain" description="Fumarylacetoacetase N-terminal" evidence="12">
    <location>
        <begin position="24"/>
        <end position="126"/>
    </location>
</feature>
<comment type="pathway">
    <text evidence="3">Amino-acid degradation; L-phenylalanine degradation; acetoacetate and fumarate from L-phenylalanine: step 6/6.</text>
</comment>
<dbReference type="InterPro" id="IPR036663">
    <property type="entry name" value="Fumarylacetoacetase_C_sf"/>
</dbReference>
<name>A0ABS6XBY5_9BACT</name>
<evidence type="ECO:0000256" key="9">
    <source>
        <dbReference type="ARBA" id="ARBA00022878"/>
    </source>
</evidence>
<evidence type="ECO:0000313" key="14">
    <source>
        <dbReference type="Proteomes" id="UP000774935"/>
    </source>
</evidence>
<evidence type="ECO:0000256" key="6">
    <source>
        <dbReference type="ARBA" id="ARBA00022801"/>
    </source>
</evidence>
<dbReference type="EMBL" id="JAHWXQ010000002">
    <property type="protein sequence ID" value="MBW3365515.1"/>
    <property type="molecule type" value="Genomic_DNA"/>
</dbReference>
<dbReference type="InterPro" id="IPR015377">
    <property type="entry name" value="Fumarylacetoacetase_N"/>
</dbReference>
<evidence type="ECO:0000256" key="8">
    <source>
        <dbReference type="ARBA" id="ARBA00022842"/>
    </source>
</evidence>
<dbReference type="GO" id="GO:0004334">
    <property type="term" value="F:fumarylacetoacetase activity"/>
    <property type="evidence" value="ECO:0007669"/>
    <property type="project" value="UniProtKB-EC"/>
</dbReference>
<evidence type="ECO:0000256" key="2">
    <source>
        <dbReference type="ARBA" id="ARBA00001946"/>
    </source>
</evidence>
<organism evidence="13 14">
    <name type="scientific">Pontibacter populi</name>
    <dbReference type="NCBI Taxonomy" id="890055"/>
    <lineage>
        <taxon>Bacteria</taxon>
        <taxon>Pseudomonadati</taxon>
        <taxon>Bacteroidota</taxon>
        <taxon>Cytophagia</taxon>
        <taxon>Cytophagales</taxon>
        <taxon>Hymenobacteraceae</taxon>
        <taxon>Pontibacter</taxon>
    </lineage>
</organism>
<gene>
    <name evidence="13" type="primary">fahA</name>
    <name evidence="13" type="ORF">KYK27_10690</name>
</gene>
<evidence type="ECO:0000256" key="10">
    <source>
        <dbReference type="ARBA" id="ARBA00023232"/>
    </source>
</evidence>
<evidence type="ECO:0000259" key="12">
    <source>
        <dbReference type="Pfam" id="PF09298"/>
    </source>
</evidence>
<evidence type="ECO:0000256" key="3">
    <source>
        <dbReference type="ARBA" id="ARBA00004782"/>
    </source>
</evidence>
<keyword evidence="10" id="KW-0585">Phenylalanine catabolism</keyword>
<dbReference type="PANTHER" id="PTHR43069:SF2">
    <property type="entry name" value="FUMARYLACETOACETASE"/>
    <property type="match status" value="1"/>
</dbReference>
<evidence type="ECO:0000313" key="13">
    <source>
        <dbReference type="EMBL" id="MBW3365515.1"/>
    </source>
</evidence>
<protein>
    <recommendedName>
        <fullName evidence="4">fumarylacetoacetase</fullName>
        <ecNumber evidence="4">3.7.1.2</ecNumber>
    </recommendedName>
</protein>
<dbReference type="EC" id="3.7.1.2" evidence="4"/>
<accession>A0ABS6XBY5</accession>
<comment type="cofactor">
    <cofactor evidence="1">
        <name>Ca(2+)</name>
        <dbReference type="ChEBI" id="CHEBI:29108"/>
    </cofactor>
</comment>